<dbReference type="EMBL" id="PGTN01000045">
    <property type="protein sequence ID" value="PJF47511.1"/>
    <property type="molecule type" value="Genomic_DNA"/>
</dbReference>
<dbReference type="Proteomes" id="UP000230790">
    <property type="component" value="Unassembled WGS sequence"/>
</dbReference>
<reference evidence="1 2" key="1">
    <citation type="submission" date="2017-11" db="EMBL/GenBank/DDBJ databases">
        <title>Evolution of Phototrophy in the Chloroflexi Phylum Driven by Horizontal Gene Transfer.</title>
        <authorList>
            <person name="Ward L.M."/>
            <person name="Hemp J."/>
            <person name="Shih P.M."/>
            <person name="Mcglynn S.E."/>
            <person name="Fischer W."/>
        </authorList>
    </citation>
    <scope>NUCLEOTIDE SEQUENCE [LARGE SCALE GENOMIC DNA]</scope>
    <source>
        <strain evidence="1">JP3_7</strain>
    </source>
</reference>
<dbReference type="AlphaFoldDB" id="A0A2M8QCI6"/>
<evidence type="ECO:0000313" key="2">
    <source>
        <dbReference type="Proteomes" id="UP000230790"/>
    </source>
</evidence>
<name>A0A2M8QCI6_9CHLR</name>
<gene>
    <name evidence="1" type="ORF">CUN48_08155</name>
</gene>
<sequence length="138" mass="15684">MKLLRPTENTPFHIDYSWFEKNGQDVNVLIYKCLTPEQQERLAGLPTDEALDFVDEATGEVRRVTRAMQMIRAERANDATFISPRLPLAESVFRVFLLNDNQPLTPVELAARIGRKPSEILAQLGGRTVYNGVRPIMN</sequence>
<accession>A0A2M8QCI6</accession>
<evidence type="ECO:0000313" key="1">
    <source>
        <dbReference type="EMBL" id="PJF47511.1"/>
    </source>
</evidence>
<proteinExistence type="predicted"/>
<protein>
    <submittedName>
        <fullName evidence="1">Uncharacterized protein</fullName>
    </submittedName>
</protein>
<comment type="caution">
    <text evidence="1">The sequence shown here is derived from an EMBL/GenBank/DDBJ whole genome shotgun (WGS) entry which is preliminary data.</text>
</comment>
<organism evidence="1 2">
    <name type="scientific">Candidatus Thermofonsia Clade 3 bacterium</name>
    <dbReference type="NCBI Taxonomy" id="2364212"/>
    <lineage>
        <taxon>Bacteria</taxon>
        <taxon>Bacillati</taxon>
        <taxon>Chloroflexota</taxon>
        <taxon>Candidatus Thermofontia</taxon>
        <taxon>Candidatus Thermofonsia Clade 3</taxon>
    </lineage>
</organism>